<dbReference type="Gene3D" id="1.10.20.10">
    <property type="entry name" value="Histone, subunit A"/>
    <property type="match status" value="1"/>
</dbReference>
<proteinExistence type="predicted"/>
<accession>A0A4Y7TR61</accession>
<evidence type="ECO:0000313" key="2">
    <source>
        <dbReference type="Proteomes" id="UP000298030"/>
    </source>
</evidence>
<dbReference type="AlphaFoldDB" id="A0A4Y7TR61"/>
<reference evidence="1 2" key="1">
    <citation type="journal article" date="2019" name="Nat. Ecol. Evol.">
        <title>Megaphylogeny resolves global patterns of mushroom evolution.</title>
        <authorList>
            <person name="Varga T."/>
            <person name="Krizsan K."/>
            <person name="Foldi C."/>
            <person name="Dima B."/>
            <person name="Sanchez-Garcia M."/>
            <person name="Sanchez-Ramirez S."/>
            <person name="Szollosi G.J."/>
            <person name="Szarkandi J.G."/>
            <person name="Papp V."/>
            <person name="Albert L."/>
            <person name="Andreopoulos W."/>
            <person name="Angelini C."/>
            <person name="Antonin V."/>
            <person name="Barry K.W."/>
            <person name="Bougher N.L."/>
            <person name="Buchanan P."/>
            <person name="Buyck B."/>
            <person name="Bense V."/>
            <person name="Catcheside P."/>
            <person name="Chovatia M."/>
            <person name="Cooper J."/>
            <person name="Damon W."/>
            <person name="Desjardin D."/>
            <person name="Finy P."/>
            <person name="Geml J."/>
            <person name="Haridas S."/>
            <person name="Hughes K."/>
            <person name="Justo A."/>
            <person name="Karasinski D."/>
            <person name="Kautmanova I."/>
            <person name="Kiss B."/>
            <person name="Kocsube S."/>
            <person name="Kotiranta H."/>
            <person name="LaButti K.M."/>
            <person name="Lechner B.E."/>
            <person name="Liimatainen K."/>
            <person name="Lipzen A."/>
            <person name="Lukacs Z."/>
            <person name="Mihaltcheva S."/>
            <person name="Morgado L.N."/>
            <person name="Niskanen T."/>
            <person name="Noordeloos M.E."/>
            <person name="Ohm R.A."/>
            <person name="Ortiz-Santana B."/>
            <person name="Ovrebo C."/>
            <person name="Racz N."/>
            <person name="Riley R."/>
            <person name="Savchenko A."/>
            <person name="Shiryaev A."/>
            <person name="Soop K."/>
            <person name="Spirin V."/>
            <person name="Szebenyi C."/>
            <person name="Tomsovsky M."/>
            <person name="Tulloss R.E."/>
            <person name="Uehling J."/>
            <person name="Grigoriev I.V."/>
            <person name="Vagvolgyi C."/>
            <person name="Papp T."/>
            <person name="Martin F.M."/>
            <person name="Miettinen O."/>
            <person name="Hibbett D.S."/>
            <person name="Nagy L.G."/>
        </authorList>
    </citation>
    <scope>NUCLEOTIDE SEQUENCE [LARGE SCALE GENOMIC DNA]</scope>
    <source>
        <strain evidence="1 2">FP101781</strain>
    </source>
</reference>
<sequence length="308" mass="33317">MFRDFVNAASCCVNGQEAKRAHWTLWLNQHTFAQIATSAHVVINDILNAVFDAIAAKASQLAIKRSSSVLTVVPGALQIFAVSAGTKAVADFSAHNSAYTRRVQARVHEGRDIVAAVFVVACCDLLDRGSKLSSFHGSRGSLLEHDNVSVNLKVDIKVDMLCSCSLGVQVLSAPFTPSPPFTISREDLQNSKHTLLSAPYATPQVKGKLTFPRELILHKACTTRVYLPLIGRHSNPDGSLAYRASLEVEVGGGLIRYSGVYLTLGVGHRGYGWMGKGLGKGEARGSRSEWVGMGRWQGQVEWGDLGRK</sequence>
<comment type="caution">
    <text evidence="1">The sequence shown here is derived from an EMBL/GenBank/DDBJ whole genome shotgun (WGS) entry which is preliminary data.</text>
</comment>
<protein>
    <submittedName>
        <fullName evidence="1">Uncharacterized protein</fullName>
    </submittedName>
</protein>
<gene>
    <name evidence="1" type="ORF">FA13DRAFT_1705819</name>
</gene>
<dbReference type="SUPFAM" id="SSF47113">
    <property type="entry name" value="Histone-fold"/>
    <property type="match status" value="1"/>
</dbReference>
<name>A0A4Y7TR61_COPMI</name>
<dbReference type="EMBL" id="QPFP01000005">
    <property type="protein sequence ID" value="TEB36461.1"/>
    <property type="molecule type" value="Genomic_DNA"/>
</dbReference>
<keyword evidence="2" id="KW-1185">Reference proteome</keyword>
<organism evidence="1 2">
    <name type="scientific">Coprinellus micaceus</name>
    <name type="common">Glistening ink-cap mushroom</name>
    <name type="synonym">Coprinus micaceus</name>
    <dbReference type="NCBI Taxonomy" id="71717"/>
    <lineage>
        <taxon>Eukaryota</taxon>
        <taxon>Fungi</taxon>
        <taxon>Dikarya</taxon>
        <taxon>Basidiomycota</taxon>
        <taxon>Agaricomycotina</taxon>
        <taxon>Agaricomycetes</taxon>
        <taxon>Agaricomycetidae</taxon>
        <taxon>Agaricales</taxon>
        <taxon>Agaricineae</taxon>
        <taxon>Psathyrellaceae</taxon>
        <taxon>Coprinellus</taxon>
    </lineage>
</organism>
<dbReference type="GO" id="GO:0046982">
    <property type="term" value="F:protein heterodimerization activity"/>
    <property type="evidence" value="ECO:0007669"/>
    <property type="project" value="InterPro"/>
</dbReference>
<evidence type="ECO:0000313" key="1">
    <source>
        <dbReference type="EMBL" id="TEB36461.1"/>
    </source>
</evidence>
<dbReference type="InterPro" id="IPR009072">
    <property type="entry name" value="Histone-fold"/>
</dbReference>
<dbReference type="Proteomes" id="UP000298030">
    <property type="component" value="Unassembled WGS sequence"/>
</dbReference>